<accession>A0A1V9YMK3</accession>
<sequence>MGKTGVIIALDNASYHKGSPDDTPKGTWSKARLVEASVSDYKTQIWDQVKRYVKEHVRPPIELLWAYVKGGVGRRYTVSTTFADVREQLDAAFNTIPSDVIYNCCIENSKTEVRRLDAYIRDECDFSDFDVDIDISPLDDDINTIA</sequence>
<proteinExistence type="predicted"/>
<dbReference type="OrthoDB" id="168086at2759"/>
<gene>
    <name evidence="1" type="ORF">ACHHYP_09717</name>
</gene>
<protein>
    <submittedName>
        <fullName evidence="1">Uncharacterized protein</fullName>
    </submittedName>
</protein>
<evidence type="ECO:0000313" key="1">
    <source>
        <dbReference type="EMBL" id="OQR86951.1"/>
    </source>
</evidence>
<keyword evidence="2" id="KW-1185">Reference proteome</keyword>
<dbReference type="PANTHER" id="PTHR33939:SF1">
    <property type="entry name" value="DUF4371 DOMAIN-CONTAINING PROTEIN"/>
    <property type="match status" value="1"/>
</dbReference>
<dbReference type="EMBL" id="JNBR01001473">
    <property type="protein sequence ID" value="OQR86951.1"/>
    <property type="molecule type" value="Genomic_DNA"/>
</dbReference>
<comment type="caution">
    <text evidence="1">The sequence shown here is derived from an EMBL/GenBank/DDBJ whole genome shotgun (WGS) entry which is preliminary data.</text>
</comment>
<evidence type="ECO:0000313" key="2">
    <source>
        <dbReference type="Proteomes" id="UP000243579"/>
    </source>
</evidence>
<dbReference type="Proteomes" id="UP000243579">
    <property type="component" value="Unassembled WGS sequence"/>
</dbReference>
<organism evidence="1 2">
    <name type="scientific">Achlya hypogyna</name>
    <name type="common">Oomycete</name>
    <name type="synonym">Protoachlya hypogyna</name>
    <dbReference type="NCBI Taxonomy" id="1202772"/>
    <lineage>
        <taxon>Eukaryota</taxon>
        <taxon>Sar</taxon>
        <taxon>Stramenopiles</taxon>
        <taxon>Oomycota</taxon>
        <taxon>Saprolegniomycetes</taxon>
        <taxon>Saprolegniales</taxon>
        <taxon>Achlyaceae</taxon>
        <taxon>Achlya</taxon>
    </lineage>
</organism>
<reference evidence="1 2" key="1">
    <citation type="journal article" date="2014" name="Genome Biol. Evol.">
        <title>The secreted proteins of Achlya hypogyna and Thraustotheca clavata identify the ancestral oomycete secretome and reveal gene acquisitions by horizontal gene transfer.</title>
        <authorList>
            <person name="Misner I."/>
            <person name="Blouin N."/>
            <person name="Leonard G."/>
            <person name="Richards T.A."/>
            <person name="Lane C.E."/>
        </authorList>
    </citation>
    <scope>NUCLEOTIDE SEQUENCE [LARGE SCALE GENOMIC DNA]</scope>
    <source>
        <strain evidence="1 2">ATCC 48635</strain>
    </source>
</reference>
<name>A0A1V9YMK3_ACHHY</name>
<dbReference type="GO" id="GO:0003676">
    <property type="term" value="F:nucleic acid binding"/>
    <property type="evidence" value="ECO:0007669"/>
    <property type="project" value="InterPro"/>
</dbReference>
<dbReference type="Gene3D" id="3.30.420.10">
    <property type="entry name" value="Ribonuclease H-like superfamily/Ribonuclease H"/>
    <property type="match status" value="1"/>
</dbReference>
<dbReference type="AlphaFoldDB" id="A0A1V9YMK3"/>
<dbReference type="PANTHER" id="PTHR33939">
    <property type="entry name" value="PROTEIN CBG22215"/>
    <property type="match status" value="1"/>
</dbReference>
<dbReference type="InterPro" id="IPR036397">
    <property type="entry name" value="RNaseH_sf"/>
</dbReference>